<dbReference type="AlphaFoldDB" id="A0A673MEP7"/>
<evidence type="ECO:0000256" key="6">
    <source>
        <dbReference type="SAM" id="Coils"/>
    </source>
</evidence>
<gene>
    <name evidence="8" type="primary">LOC107738319</name>
</gene>
<sequence length="433" mass="47191">QFKITICYSSQSAQGTGRERESMSVRVCGLRAAMGNSQKKAPGHGEGGGPHSQPGTPGHKRSHGNNTANSKEVQGKSPAVNGTLPAGKSQDEPQGSGPAHSGTTGASCNLDAPCGALPPPLARLKNEGNMLFKNGQFGDALEKYTQAIDGCIEAGIDSPEDLCILYSNRAACYLKDGSSADCIQDCTRALELRPFSLKPLLRRAMAYETLERYSKAYADYKTVLQIDISVQAAHDSVHRITKMLIEQDGPDWREKLPEIPKVPLSAQQHRKDEPSAEVLQARAARAEQEKARKAEARFTLLKQEGNDAVKNGQFQGAVDKYSECLAIKPNECAIYTNRALCYLKLEGFAEAKQDCDSALQIEPNNKKAFYRRALAHKGLKDYLSASTDLQEVLQLDLNVQEAEQELETVTSLLRESLLANSQGEVSLPTRDKN</sequence>
<organism evidence="8 9">
    <name type="scientific">Sinocyclocheilus rhinocerous</name>
    <dbReference type="NCBI Taxonomy" id="307959"/>
    <lineage>
        <taxon>Eukaryota</taxon>
        <taxon>Metazoa</taxon>
        <taxon>Chordata</taxon>
        <taxon>Craniata</taxon>
        <taxon>Vertebrata</taxon>
        <taxon>Euteleostomi</taxon>
        <taxon>Actinopterygii</taxon>
        <taxon>Neopterygii</taxon>
        <taxon>Teleostei</taxon>
        <taxon>Ostariophysi</taxon>
        <taxon>Cypriniformes</taxon>
        <taxon>Cyprinidae</taxon>
        <taxon>Cyprininae</taxon>
        <taxon>Sinocyclocheilus</taxon>
    </lineage>
</organism>
<dbReference type="Ensembl" id="ENSSRHT00000091104.1">
    <property type="protein sequence ID" value="ENSSRHP00000088703.1"/>
    <property type="gene ID" value="ENSSRHG00000043885.1"/>
</dbReference>
<proteinExistence type="predicted"/>
<evidence type="ECO:0000313" key="9">
    <source>
        <dbReference type="Proteomes" id="UP000472270"/>
    </source>
</evidence>
<feature type="repeat" description="TPR" evidence="5">
    <location>
        <begin position="332"/>
        <end position="365"/>
    </location>
</feature>
<dbReference type="InterPro" id="IPR019734">
    <property type="entry name" value="TPR_rpt"/>
</dbReference>
<dbReference type="FunFam" id="1.25.40.10:FF:000221">
    <property type="entry name" value="Mitochondrial import receptor subunit TOM34"/>
    <property type="match status" value="1"/>
</dbReference>
<feature type="coiled-coil region" evidence="6">
    <location>
        <begin position="392"/>
        <end position="419"/>
    </location>
</feature>
<evidence type="ECO:0000256" key="5">
    <source>
        <dbReference type="PROSITE-ProRule" id="PRU00339"/>
    </source>
</evidence>
<comment type="subcellular location">
    <subcellularLocation>
        <location evidence="1">Cytoplasm</location>
    </subcellularLocation>
</comment>
<feature type="coiled-coil region" evidence="6">
    <location>
        <begin position="276"/>
        <end position="304"/>
    </location>
</feature>
<dbReference type="SMART" id="SM00028">
    <property type="entry name" value="TPR"/>
    <property type="match status" value="6"/>
</dbReference>
<keyword evidence="4 5" id="KW-0802">TPR repeat</keyword>
<evidence type="ECO:0000256" key="1">
    <source>
        <dbReference type="ARBA" id="ARBA00004496"/>
    </source>
</evidence>
<accession>A0A673MEP7</accession>
<keyword evidence="3" id="KW-0677">Repeat</keyword>
<dbReference type="InterPro" id="IPR051982">
    <property type="entry name" value="CiliaryAsmbly_MitoImport"/>
</dbReference>
<evidence type="ECO:0000256" key="2">
    <source>
        <dbReference type="ARBA" id="ARBA00022490"/>
    </source>
</evidence>
<dbReference type="PANTHER" id="PTHR45984:SF3">
    <property type="entry name" value="SPERM-ASSOCIATED ANTIGEN 1"/>
    <property type="match status" value="1"/>
</dbReference>
<dbReference type="Pfam" id="PF13181">
    <property type="entry name" value="TPR_8"/>
    <property type="match status" value="2"/>
</dbReference>
<dbReference type="SUPFAM" id="SSF48452">
    <property type="entry name" value="TPR-like"/>
    <property type="match status" value="2"/>
</dbReference>
<reference evidence="8" key="1">
    <citation type="submission" date="2025-08" db="UniProtKB">
        <authorList>
            <consortium name="Ensembl"/>
        </authorList>
    </citation>
    <scope>IDENTIFICATION</scope>
</reference>
<evidence type="ECO:0000256" key="7">
    <source>
        <dbReference type="SAM" id="MobiDB-lite"/>
    </source>
</evidence>
<evidence type="ECO:0000256" key="3">
    <source>
        <dbReference type="ARBA" id="ARBA00022737"/>
    </source>
</evidence>
<keyword evidence="6" id="KW-0175">Coiled coil</keyword>
<dbReference type="PANTHER" id="PTHR45984">
    <property type="entry name" value="RNA (RNA) POLYMERASE II ASSOCIATED PROTEIN HOMOLOG"/>
    <property type="match status" value="1"/>
</dbReference>
<evidence type="ECO:0000313" key="8">
    <source>
        <dbReference type="Ensembl" id="ENSSRHP00000088703.1"/>
    </source>
</evidence>
<dbReference type="PROSITE" id="PS50005">
    <property type="entry name" value="TPR"/>
    <property type="match status" value="1"/>
</dbReference>
<dbReference type="Gene3D" id="1.25.40.10">
    <property type="entry name" value="Tetratricopeptide repeat domain"/>
    <property type="match status" value="2"/>
</dbReference>
<keyword evidence="2" id="KW-0963">Cytoplasm</keyword>
<dbReference type="GO" id="GO:0005829">
    <property type="term" value="C:cytosol"/>
    <property type="evidence" value="ECO:0007669"/>
    <property type="project" value="TreeGrafter"/>
</dbReference>
<feature type="region of interest" description="Disordered" evidence="7">
    <location>
        <begin position="1"/>
        <end position="104"/>
    </location>
</feature>
<evidence type="ECO:0000256" key="4">
    <source>
        <dbReference type="ARBA" id="ARBA00022803"/>
    </source>
</evidence>
<dbReference type="Proteomes" id="UP000472270">
    <property type="component" value="Unassembled WGS sequence"/>
</dbReference>
<protein>
    <submittedName>
        <fullName evidence="8">Sperm-associated antigen 1A</fullName>
    </submittedName>
</protein>
<name>A0A673MEP7_9TELE</name>
<keyword evidence="9" id="KW-1185">Reference proteome</keyword>
<dbReference type="InterPro" id="IPR011990">
    <property type="entry name" value="TPR-like_helical_dom_sf"/>
</dbReference>
<reference evidence="8" key="2">
    <citation type="submission" date="2025-09" db="UniProtKB">
        <authorList>
            <consortium name="Ensembl"/>
        </authorList>
    </citation>
    <scope>IDENTIFICATION</scope>
</reference>